<feature type="signal peptide" evidence="1">
    <location>
        <begin position="1"/>
        <end position="38"/>
    </location>
</feature>
<keyword evidence="2" id="KW-0378">Hydrolase</keyword>
<keyword evidence="3" id="KW-1185">Reference proteome</keyword>
<dbReference type="Proteomes" id="UP001595872">
    <property type="component" value="Unassembled WGS sequence"/>
</dbReference>
<dbReference type="InterPro" id="IPR015141">
    <property type="entry name" value="PLipase_A2_prok/fun"/>
</dbReference>
<dbReference type="Gene3D" id="1.20.90.10">
    <property type="entry name" value="Phospholipase A2 domain"/>
    <property type="match status" value="1"/>
</dbReference>
<dbReference type="InterPro" id="IPR036444">
    <property type="entry name" value="PLipase_A2_dom_sf"/>
</dbReference>
<evidence type="ECO:0000313" key="2">
    <source>
        <dbReference type="EMBL" id="MFC4911447.1"/>
    </source>
</evidence>
<evidence type="ECO:0000256" key="1">
    <source>
        <dbReference type="SAM" id="SignalP"/>
    </source>
</evidence>
<accession>A0ABV9U4N0</accession>
<comment type="caution">
    <text evidence="2">The sequence shown here is derived from an EMBL/GenBank/DDBJ whole genome shotgun (WGS) entry which is preliminary data.</text>
</comment>
<dbReference type="Pfam" id="PF09056">
    <property type="entry name" value="Phospholip_A2_3"/>
    <property type="match status" value="1"/>
</dbReference>
<reference evidence="3" key="1">
    <citation type="journal article" date="2019" name="Int. J. Syst. Evol. Microbiol.">
        <title>The Global Catalogue of Microorganisms (GCM) 10K type strain sequencing project: providing services to taxonomists for standard genome sequencing and annotation.</title>
        <authorList>
            <consortium name="The Broad Institute Genomics Platform"/>
            <consortium name="The Broad Institute Genome Sequencing Center for Infectious Disease"/>
            <person name="Wu L."/>
            <person name="Ma J."/>
        </authorList>
    </citation>
    <scope>NUCLEOTIDE SEQUENCE [LARGE SCALE GENOMIC DNA]</scope>
    <source>
        <strain evidence="3">KLKA75</strain>
    </source>
</reference>
<dbReference type="SUPFAM" id="SSF48619">
    <property type="entry name" value="Phospholipase A2, PLA2"/>
    <property type="match status" value="1"/>
</dbReference>
<protein>
    <submittedName>
        <fullName evidence="2">Phospholipase A2</fullName>
        <ecNumber evidence="2">3.1.1.4</ecNumber>
    </submittedName>
</protein>
<feature type="chain" id="PRO_5047382050" evidence="1">
    <location>
        <begin position="39"/>
        <end position="931"/>
    </location>
</feature>
<dbReference type="EMBL" id="JBHSIT010000009">
    <property type="protein sequence ID" value="MFC4911447.1"/>
    <property type="molecule type" value="Genomic_DNA"/>
</dbReference>
<gene>
    <name evidence="2" type="ORF">ACFPCY_29360</name>
</gene>
<proteinExistence type="predicted"/>
<evidence type="ECO:0000313" key="3">
    <source>
        <dbReference type="Proteomes" id="UP001595872"/>
    </source>
</evidence>
<dbReference type="EC" id="3.1.1.4" evidence="2"/>
<dbReference type="GO" id="GO:0004623">
    <property type="term" value="F:phospholipase A2 activity"/>
    <property type="evidence" value="ECO:0007669"/>
    <property type="project" value="UniProtKB-EC"/>
</dbReference>
<keyword evidence="1" id="KW-0732">Signal</keyword>
<organism evidence="2 3">
    <name type="scientific">Actinomadura gamaensis</name>
    <dbReference type="NCBI Taxonomy" id="1763541"/>
    <lineage>
        <taxon>Bacteria</taxon>
        <taxon>Bacillati</taxon>
        <taxon>Actinomycetota</taxon>
        <taxon>Actinomycetes</taxon>
        <taxon>Streptosporangiales</taxon>
        <taxon>Thermomonosporaceae</taxon>
        <taxon>Actinomadura</taxon>
    </lineage>
</organism>
<sequence length="931" mass="98442">MIRNSIPPARRYQAVLATLVMLLSSLTMLTIAQKPAHAAPGEESQFFPLQPTPLVDTRSGTGVGAAGKVPAHGSVTFQVAGKAGVPSSGASAVALKIEAVSPTQFGWFTLYPSDSPTVNSTVTFSAGENTAGSDFTRLTGTGKVTVTNNSEGDVHILVDVRGYFLEADAVQGGNKFYPVPSALLYDSRPNHGSELPKTPLPINGTVTVDVAGKAGVPATGSNAVAINLVATNHKGQGWLSIYPSGAPDPGVSTVAFTPNDVSNSNFDVIRLTSTGKLTIANHGASAVDISLSIRGYFQSSANVGGALYKPVAAKTIFQTLDGTGVLDESTSPVGPGKTVVFDAAQAAGVPYERVQAAAFNINARRPTADGWLSVYSGDATDPQISSVSYGAGGDTTNGFDIIRPDSDGLISITNHGTADVHVQISIRGYYLTPSNPSIRLETPKVDPGGETNIIANDVPSTTTSLEITSDAFQGGKISLQRNASGDLEGKATVLQGKLPGLYKVTAVLGASSITTDLEVSSPGKLDEDNGHFVVSASSASGGGSLVGRTFDHLRSGSDRPDRKVLGFGWALDSLGGVTSLQLDDSSAASYLDELDLSDSSTTRYARQTDGTFKADDGALITPQGASGYLEDQGQGVSYHWAKVAGKWLVTVATTPNGITRIDHDSQGRIARISSPMDGAPAGVDCSVDNSQSCATDTMQYSTATTATATSFGDYAGQLQKISANPGGGASSFDLESYAYDTSGRLREANSFASGNPEVHNEQYEYGSNNALVKIGSSERGKWTFTYDASSKLASQTRNADDIVGEGKCQYASQYMWGRDYCWARNSFVYYENRWRHVSWYHTPKGWPVVGIVYDGCTGVPDKPEGYDFRTSCYMHDYGRALTHRTNGYLLGKKSAVDSVFFHTMYDHVCSAHSSRCHRYARMYYWGVKNLG</sequence>
<name>A0ABV9U4N0_9ACTN</name>